<dbReference type="EMBL" id="CAEX01001635">
    <property type="protein sequence ID" value="CCD18672.1"/>
    <property type="molecule type" value="Genomic_DNA"/>
</dbReference>
<dbReference type="GO" id="GO:0007018">
    <property type="term" value="P:microtubule-based movement"/>
    <property type="evidence" value="ECO:0007669"/>
    <property type="project" value="InterPro"/>
</dbReference>
<feature type="compositionally biased region" description="Basic and acidic residues" evidence="2">
    <location>
        <begin position="395"/>
        <end position="406"/>
    </location>
</feature>
<keyword evidence="4" id="KW-1185">Reference proteome</keyword>
<dbReference type="Proteomes" id="UP000009027">
    <property type="component" value="Unassembled WGS sequence"/>
</dbReference>
<evidence type="ECO:0000313" key="4">
    <source>
        <dbReference type="Proteomes" id="UP000009027"/>
    </source>
</evidence>
<feature type="region of interest" description="Disordered" evidence="2">
    <location>
        <begin position="120"/>
        <end position="147"/>
    </location>
</feature>
<dbReference type="VEuPathDB" id="TriTrypDB:TvY486_0013710"/>
<dbReference type="PANTHER" id="PTHR45703">
    <property type="entry name" value="DYNEIN HEAVY CHAIN"/>
    <property type="match status" value="1"/>
</dbReference>
<dbReference type="GO" id="GO:0051959">
    <property type="term" value="F:dynein light intermediate chain binding"/>
    <property type="evidence" value="ECO:0007669"/>
    <property type="project" value="InterPro"/>
</dbReference>
<dbReference type="AlphaFoldDB" id="F9WMB9"/>
<accession>F9WMB9</accession>
<dbReference type="InterPro" id="IPR026983">
    <property type="entry name" value="DHC"/>
</dbReference>
<keyword evidence="1" id="KW-0175">Coiled coil</keyword>
<name>F9WMB9_TRYVY</name>
<evidence type="ECO:0000256" key="2">
    <source>
        <dbReference type="SAM" id="MobiDB-lite"/>
    </source>
</evidence>
<gene>
    <name evidence="3" type="ORF">TvY486_0013710</name>
</gene>
<dbReference type="Gene3D" id="1.20.920.20">
    <property type="match status" value="1"/>
</dbReference>
<proteinExistence type="predicted"/>
<feature type="region of interest" description="Disordered" evidence="2">
    <location>
        <begin position="371"/>
        <end position="428"/>
    </location>
</feature>
<sequence length="877" mass="98136">MKRSAATAAKGPITPRPRLLSLPLPKLVPPPSSLERKVVSTFRSPRASIALSGDSDVRARRGDCRAGFVPLSVNDIVAYEYVDGSRRWRWGLAAVAAIPAPRLVQLMLWRCDSQLFSSHGSTDSGADMPEGATHSENGSRAEKKRKREALRRLEQLSKQRALVHAELDAITKRLTAHELSYAVQRRRAEDDAAVAEHNLMEVRSRVHSIQLRDWREIRCYPNPPAIVRLVIEAVLTVLGERGCSHWAWQQMQSVMRSSDFVRLVEHFDPQKLSDEVKHLVRKKFIDDPRFTYEDAMKGSQALGYLHRWVVAQVDTAAAKDTLALYDDSHRKEKTVMVELRKQIDAFNHALQKYADEEDRLHAVLRDAASASPHRADAAASDCSPGGAHVSSGAREMGDGDIADKSRNMTPRASNEQSKRVSHPDESQRHVQNNVRGLWTCTGELVVTLRSSILCNFGVTENSVIHLTPEQLHAVEDALRGCNNGGWDNEKRVEEREQALQDALLDLRGQHGEALGCIGKLESRNHDLERELERREEELHRLNRMLYEKGGSRFTAKMEDCGAQGAQWQEGERADAMGLDGHVIGGPHRAFSGDGVYIIPSEGRESNINEVICPTTIRALEEKLARALRDNPTEAHVQLLEDDVCALQDELSYNKEELHRFRSILASLQQQEHSSVQVPGLAFSSKHFYTSSAVRVDQESAALLAALRGRVSELEAALQGVSTDSNAVERVDGNKNELQLERLRDELANERDMLLRSVDVLRSELSIQKTHAHAIEERFQSELNAHEKTQQLLRSSEEKLKSFLSYHTGASVVGSDAGTGTKDEQLWGMGRDCKTQLTHLHSIAKRLVWEAERQEDAARSTESVLVRVRQLVTDVAGM</sequence>
<reference evidence="3 4" key="1">
    <citation type="journal article" date="2012" name="Proc. Natl. Acad. Sci. U.S.A.">
        <title>Antigenic diversity is generated by distinct evolutionary mechanisms in African trypanosome species.</title>
        <authorList>
            <person name="Jackson A.P."/>
            <person name="Berry A."/>
            <person name="Aslett M."/>
            <person name="Allison H.C."/>
            <person name="Burton P."/>
            <person name="Vavrova-Anderson J."/>
            <person name="Brown R."/>
            <person name="Browne H."/>
            <person name="Corton N."/>
            <person name="Hauser H."/>
            <person name="Gamble J."/>
            <person name="Gilderthorp R."/>
            <person name="Marcello L."/>
            <person name="McQuillan J."/>
            <person name="Otto T.D."/>
            <person name="Quail M.A."/>
            <person name="Sanders M.J."/>
            <person name="van Tonder A."/>
            <person name="Ginger M.L."/>
            <person name="Field M.C."/>
            <person name="Barry J.D."/>
            <person name="Hertz-Fowler C."/>
            <person name="Berriman M."/>
        </authorList>
    </citation>
    <scope>NUCLEOTIDE SEQUENCE</scope>
    <source>
        <strain evidence="3 4">Y486</strain>
    </source>
</reference>
<protein>
    <submittedName>
        <fullName evidence="3">Dynein heavy chain, cytosolic, putative</fullName>
    </submittedName>
</protein>
<dbReference type="GO" id="GO:0045505">
    <property type="term" value="F:dynein intermediate chain binding"/>
    <property type="evidence" value="ECO:0007669"/>
    <property type="project" value="InterPro"/>
</dbReference>
<feature type="compositionally biased region" description="Low complexity" evidence="2">
    <location>
        <begin position="371"/>
        <end position="381"/>
    </location>
</feature>
<feature type="compositionally biased region" description="Basic and acidic residues" evidence="2">
    <location>
        <begin position="416"/>
        <end position="428"/>
    </location>
</feature>
<evidence type="ECO:0000313" key="3">
    <source>
        <dbReference type="EMBL" id="CCD18672.1"/>
    </source>
</evidence>
<dbReference type="GO" id="GO:0030286">
    <property type="term" value="C:dynein complex"/>
    <property type="evidence" value="ECO:0007669"/>
    <property type="project" value="InterPro"/>
</dbReference>
<organism evidence="3 4">
    <name type="scientific">Trypanosoma vivax (strain Y486)</name>
    <dbReference type="NCBI Taxonomy" id="1055687"/>
    <lineage>
        <taxon>Eukaryota</taxon>
        <taxon>Discoba</taxon>
        <taxon>Euglenozoa</taxon>
        <taxon>Kinetoplastea</taxon>
        <taxon>Metakinetoplastina</taxon>
        <taxon>Trypanosomatida</taxon>
        <taxon>Trypanosomatidae</taxon>
        <taxon>Trypanosoma</taxon>
        <taxon>Duttonella</taxon>
    </lineage>
</organism>
<evidence type="ECO:0000256" key="1">
    <source>
        <dbReference type="SAM" id="Coils"/>
    </source>
</evidence>
<feature type="coiled-coil region" evidence="1">
    <location>
        <begin position="517"/>
        <end position="544"/>
    </location>
</feature>
<dbReference type="OMA" id="WREIRCY"/>